<dbReference type="AlphaFoldDB" id="A0A2Z3HCR8"/>
<dbReference type="CDD" id="cd10959">
    <property type="entry name" value="CE4_NodB_like_3"/>
    <property type="match status" value="1"/>
</dbReference>
<dbReference type="InterPro" id="IPR050248">
    <property type="entry name" value="Polysacc_deacetylase_ArnD"/>
</dbReference>
<organism evidence="2 3">
    <name type="scientific">Gemmata obscuriglobus</name>
    <dbReference type="NCBI Taxonomy" id="114"/>
    <lineage>
        <taxon>Bacteria</taxon>
        <taxon>Pseudomonadati</taxon>
        <taxon>Planctomycetota</taxon>
        <taxon>Planctomycetia</taxon>
        <taxon>Gemmatales</taxon>
        <taxon>Gemmataceae</taxon>
        <taxon>Gemmata</taxon>
    </lineage>
</organism>
<dbReference type="PROSITE" id="PS51677">
    <property type="entry name" value="NODB"/>
    <property type="match status" value="1"/>
</dbReference>
<dbReference type="InterPro" id="IPR002509">
    <property type="entry name" value="NODB_dom"/>
</dbReference>
<sequence>MGPFPPTRRGPTRRMTFARRTHWAKRAVLAPFSRTRIAGVQVLLTFDDGPHPEHTPAVLERLSTFGASAAFFLVGNRITEPALVEHVRGHGHAIGNHTFGHAVPRWCEVRASIEDVRRCQLLVPHATLFRPPLGKLTPGLWLAARRLGLGCMSWSLDSGDWRCRSAADAKRCADEVLKFVRPGDIILFHDDHRWIAPILDVVLPGLAARRLLPDIRSMARRSRT</sequence>
<keyword evidence="3" id="KW-1185">Reference proteome</keyword>
<dbReference type="PANTHER" id="PTHR10587">
    <property type="entry name" value="GLYCOSYL TRANSFERASE-RELATED"/>
    <property type="match status" value="1"/>
</dbReference>
<reference evidence="2 3" key="1">
    <citation type="submission" date="2018-01" db="EMBL/GenBank/DDBJ databases">
        <title>G. obscuriglobus.</title>
        <authorList>
            <person name="Franke J."/>
            <person name="Blomberg W."/>
            <person name="Selmecki A."/>
        </authorList>
    </citation>
    <scope>NUCLEOTIDE SEQUENCE [LARGE SCALE GENOMIC DNA]</scope>
    <source>
        <strain evidence="2 3">DSM 5831</strain>
    </source>
</reference>
<evidence type="ECO:0000259" key="1">
    <source>
        <dbReference type="PROSITE" id="PS51677"/>
    </source>
</evidence>
<dbReference type="Proteomes" id="UP000245802">
    <property type="component" value="Chromosome"/>
</dbReference>
<protein>
    <submittedName>
        <fullName evidence="2">Polysaccharide deacetylase family protein</fullName>
    </submittedName>
</protein>
<name>A0A2Z3HCR8_9BACT</name>
<gene>
    <name evidence="2" type="ORF">C1280_20070</name>
</gene>
<proteinExistence type="predicted"/>
<dbReference type="KEGG" id="gog:C1280_20070"/>
<dbReference type="OrthoDB" id="62208at2"/>
<dbReference type="GO" id="GO:0016810">
    <property type="term" value="F:hydrolase activity, acting on carbon-nitrogen (but not peptide) bonds"/>
    <property type="evidence" value="ECO:0007669"/>
    <property type="project" value="InterPro"/>
</dbReference>
<evidence type="ECO:0000313" key="2">
    <source>
        <dbReference type="EMBL" id="AWM39050.1"/>
    </source>
</evidence>
<dbReference type="EMBL" id="CP025958">
    <property type="protein sequence ID" value="AWM39050.1"/>
    <property type="molecule type" value="Genomic_DNA"/>
</dbReference>
<dbReference type="InterPro" id="IPR011330">
    <property type="entry name" value="Glyco_hydro/deAcase_b/a-brl"/>
</dbReference>
<dbReference type="GO" id="GO:0005975">
    <property type="term" value="P:carbohydrate metabolic process"/>
    <property type="evidence" value="ECO:0007669"/>
    <property type="project" value="InterPro"/>
</dbReference>
<accession>A0A2Z3HCR8</accession>
<feature type="domain" description="NodB homology" evidence="1">
    <location>
        <begin position="40"/>
        <end position="218"/>
    </location>
</feature>
<evidence type="ECO:0000313" key="3">
    <source>
        <dbReference type="Proteomes" id="UP000245802"/>
    </source>
</evidence>
<dbReference type="SUPFAM" id="SSF88713">
    <property type="entry name" value="Glycoside hydrolase/deacetylase"/>
    <property type="match status" value="1"/>
</dbReference>
<dbReference type="Gene3D" id="3.20.20.370">
    <property type="entry name" value="Glycoside hydrolase/deacetylase"/>
    <property type="match status" value="1"/>
</dbReference>
<dbReference type="Pfam" id="PF01522">
    <property type="entry name" value="Polysacc_deac_1"/>
    <property type="match status" value="1"/>
</dbReference>